<protein>
    <submittedName>
        <fullName evidence="4">Multiple PDZ domain protein-like</fullName>
    </submittedName>
</protein>
<feature type="compositionally biased region" description="Acidic residues" evidence="1">
    <location>
        <begin position="196"/>
        <end position="207"/>
    </location>
</feature>
<dbReference type="Gene3D" id="2.30.42.10">
    <property type="match status" value="1"/>
</dbReference>
<dbReference type="Pfam" id="PF00595">
    <property type="entry name" value="PDZ"/>
    <property type="match status" value="1"/>
</dbReference>
<feature type="non-terminal residue" evidence="4">
    <location>
        <position position="1"/>
    </location>
</feature>
<feature type="domain" description="PDZ" evidence="2">
    <location>
        <begin position="9"/>
        <end position="93"/>
    </location>
</feature>
<name>A0ABM1B1Q9_LIMPO</name>
<dbReference type="InterPro" id="IPR051109">
    <property type="entry name" value="MAM_complex_regulator"/>
</dbReference>
<proteinExistence type="predicted"/>
<organism evidence="3 4">
    <name type="scientific">Limulus polyphemus</name>
    <name type="common">Atlantic horseshoe crab</name>
    <dbReference type="NCBI Taxonomy" id="6850"/>
    <lineage>
        <taxon>Eukaryota</taxon>
        <taxon>Metazoa</taxon>
        <taxon>Ecdysozoa</taxon>
        <taxon>Arthropoda</taxon>
        <taxon>Chelicerata</taxon>
        <taxon>Merostomata</taxon>
        <taxon>Xiphosura</taxon>
        <taxon>Limulidae</taxon>
        <taxon>Limulus</taxon>
    </lineage>
</organism>
<dbReference type="SMART" id="SM00228">
    <property type="entry name" value="PDZ"/>
    <property type="match status" value="1"/>
</dbReference>
<keyword evidence="3" id="KW-1185">Reference proteome</keyword>
<reference evidence="4" key="1">
    <citation type="submission" date="2025-08" db="UniProtKB">
        <authorList>
            <consortium name="RefSeq"/>
        </authorList>
    </citation>
    <scope>IDENTIFICATION</scope>
    <source>
        <tissue evidence="4">Muscle</tissue>
    </source>
</reference>
<gene>
    <name evidence="4" type="primary">LOC106458115</name>
</gene>
<evidence type="ECO:0000313" key="4">
    <source>
        <dbReference type="RefSeq" id="XP_013773027.2"/>
    </source>
</evidence>
<accession>A0ABM1B1Q9</accession>
<dbReference type="InterPro" id="IPR001478">
    <property type="entry name" value="PDZ"/>
</dbReference>
<evidence type="ECO:0000259" key="2">
    <source>
        <dbReference type="PROSITE" id="PS50106"/>
    </source>
</evidence>
<dbReference type="InterPro" id="IPR036034">
    <property type="entry name" value="PDZ_sf"/>
</dbReference>
<evidence type="ECO:0000313" key="3">
    <source>
        <dbReference type="Proteomes" id="UP000694941"/>
    </source>
</evidence>
<dbReference type="GeneID" id="106458115"/>
<dbReference type="PROSITE" id="PS50106">
    <property type="entry name" value="PDZ"/>
    <property type="match status" value="1"/>
</dbReference>
<evidence type="ECO:0000256" key="1">
    <source>
        <dbReference type="SAM" id="MobiDB-lite"/>
    </source>
</evidence>
<dbReference type="Proteomes" id="UP000694941">
    <property type="component" value="Unplaced"/>
</dbReference>
<dbReference type="RefSeq" id="XP_013773027.2">
    <property type="nucleotide sequence ID" value="XM_013917573.2"/>
</dbReference>
<dbReference type="SUPFAM" id="SSF50156">
    <property type="entry name" value="PDZ domain-like"/>
    <property type="match status" value="1"/>
</dbReference>
<feature type="region of interest" description="Disordered" evidence="1">
    <location>
        <begin position="194"/>
        <end position="216"/>
    </location>
</feature>
<dbReference type="PANTHER" id="PTHR14063">
    <property type="entry name" value="PROTEIN LIN-7 HOMOLOG"/>
    <property type="match status" value="1"/>
</dbReference>
<sequence>YLVPTKFITVELWKPSVKDRLGLSFMHKTNGRGVFITYVHPGSIAAQQGRSVMQGDQILEINGQNVAECNQKEVAQMLQNMDAAIVLLLGRVPRQTAVIQEWARRKAQYSSRTRTSTWSAYTGNTKEKLQIQRPSLPATKDSCAIEFSTPPTNTIDILRGEYSAISSRENSPNSSVHRYRLSIVGENKYIAVTDNQNDDEDYSNQDVDDFKTNDSKSPLLPSIHVTSF</sequence>